<protein>
    <recommendedName>
        <fullName evidence="3">Syntaxin N-terminal domain-containing protein</fullName>
    </recommendedName>
</protein>
<dbReference type="InterPro" id="IPR010989">
    <property type="entry name" value="SNARE"/>
</dbReference>
<sequence length="118" mass="13723">MDGLENDIDKLHDLHVKILSRLHNPDADEELKTKTSEIHSKMRALKKEITSMHQHLASSGEQSATVSNRIIKEQANRLIRKLLSLGEKFENEQMEYKEKTMRNYSAYLNVCELPLFID</sequence>
<dbReference type="EMBL" id="BTSX01000005">
    <property type="protein sequence ID" value="GMS99158.1"/>
    <property type="molecule type" value="Genomic_DNA"/>
</dbReference>
<reference evidence="1" key="1">
    <citation type="submission" date="2023-10" db="EMBL/GenBank/DDBJ databases">
        <title>Genome assembly of Pristionchus species.</title>
        <authorList>
            <person name="Yoshida K."/>
            <person name="Sommer R.J."/>
        </authorList>
    </citation>
    <scope>NUCLEOTIDE SEQUENCE</scope>
    <source>
        <strain evidence="1">RS0144</strain>
    </source>
</reference>
<accession>A0AAV5TY55</accession>
<organism evidence="1 2">
    <name type="scientific">Pristionchus entomophagus</name>
    <dbReference type="NCBI Taxonomy" id="358040"/>
    <lineage>
        <taxon>Eukaryota</taxon>
        <taxon>Metazoa</taxon>
        <taxon>Ecdysozoa</taxon>
        <taxon>Nematoda</taxon>
        <taxon>Chromadorea</taxon>
        <taxon>Rhabditida</taxon>
        <taxon>Rhabditina</taxon>
        <taxon>Diplogasteromorpha</taxon>
        <taxon>Diplogasteroidea</taxon>
        <taxon>Neodiplogasteridae</taxon>
        <taxon>Pristionchus</taxon>
    </lineage>
</organism>
<name>A0AAV5TY55_9BILA</name>
<keyword evidence="2" id="KW-1185">Reference proteome</keyword>
<evidence type="ECO:0000313" key="2">
    <source>
        <dbReference type="Proteomes" id="UP001432027"/>
    </source>
</evidence>
<evidence type="ECO:0008006" key="3">
    <source>
        <dbReference type="Google" id="ProtNLM"/>
    </source>
</evidence>
<dbReference type="GO" id="GO:0016192">
    <property type="term" value="P:vesicle-mediated transport"/>
    <property type="evidence" value="ECO:0007669"/>
    <property type="project" value="InterPro"/>
</dbReference>
<dbReference type="Gene3D" id="1.20.58.70">
    <property type="match status" value="1"/>
</dbReference>
<gene>
    <name evidence="1" type="ORF">PENTCL1PPCAC_21333</name>
</gene>
<dbReference type="Proteomes" id="UP001432027">
    <property type="component" value="Unassembled WGS sequence"/>
</dbReference>
<proteinExistence type="predicted"/>
<evidence type="ECO:0000313" key="1">
    <source>
        <dbReference type="EMBL" id="GMS99158.1"/>
    </source>
</evidence>
<dbReference type="GO" id="GO:0016020">
    <property type="term" value="C:membrane"/>
    <property type="evidence" value="ECO:0007669"/>
    <property type="project" value="InterPro"/>
</dbReference>
<dbReference type="SUPFAM" id="SSF47661">
    <property type="entry name" value="t-snare proteins"/>
    <property type="match status" value="1"/>
</dbReference>
<dbReference type="AlphaFoldDB" id="A0AAV5TY55"/>
<comment type="caution">
    <text evidence="1">The sequence shown here is derived from an EMBL/GenBank/DDBJ whole genome shotgun (WGS) entry which is preliminary data.</text>
</comment>